<dbReference type="InterPro" id="IPR029149">
    <property type="entry name" value="Creatin/AminoP/Spt16_N"/>
</dbReference>
<dbReference type="InterPro" id="IPR032416">
    <property type="entry name" value="Peptidase_M24_C"/>
</dbReference>
<dbReference type="FunFam" id="3.90.230.10:FF:000009">
    <property type="entry name" value="xaa-Pro aminopeptidase 2"/>
    <property type="match status" value="1"/>
</dbReference>
<evidence type="ECO:0000256" key="3">
    <source>
        <dbReference type="ARBA" id="ARBA00022801"/>
    </source>
</evidence>
<dbReference type="PANTHER" id="PTHR43763:SF6">
    <property type="entry name" value="XAA-PRO AMINOPEPTIDASE 1"/>
    <property type="match status" value="1"/>
</dbReference>
<evidence type="ECO:0000259" key="5">
    <source>
        <dbReference type="Pfam" id="PF01321"/>
    </source>
</evidence>
<evidence type="ECO:0000256" key="1">
    <source>
        <dbReference type="ARBA" id="ARBA00008766"/>
    </source>
</evidence>
<dbReference type="SUPFAM" id="SSF55920">
    <property type="entry name" value="Creatinase/aminopeptidase"/>
    <property type="match status" value="1"/>
</dbReference>
<keyword evidence="3" id="KW-0378">Hydrolase</keyword>
<dbReference type="Proteomes" id="UP000316199">
    <property type="component" value="Unassembled WGS sequence"/>
</dbReference>
<dbReference type="Gene3D" id="3.40.350.10">
    <property type="entry name" value="Creatinase/prolidase N-terminal domain"/>
    <property type="match status" value="2"/>
</dbReference>
<comment type="caution">
    <text evidence="7">The sequence shown here is derived from an EMBL/GenBank/DDBJ whole genome shotgun (WGS) entry which is preliminary data.</text>
</comment>
<accession>A0A520S408</accession>
<dbReference type="AlphaFoldDB" id="A0A520S408"/>
<keyword evidence="7" id="KW-0645">Protease</keyword>
<feature type="domain" description="Peptidase M24" evidence="4">
    <location>
        <begin position="308"/>
        <end position="521"/>
    </location>
</feature>
<dbReference type="InterPro" id="IPR000587">
    <property type="entry name" value="Creatinase_N"/>
</dbReference>
<dbReference type="InterPro" id="IPR050422">
    <property type="entry name" value="X-Pro_aminopeptidase_P"/>
</dbReference>
<evidence type="ECO:0000313" key="7">
    <source>
        <dbReference type="EMBL" id="RZO77207.1"/>
    </source>
</evidence>
<dbReference type="PANTHER" id="PTHR43763">
    <property type="entry name" value="XAA-PRO AMINOPEPTIDASE 1"/>
    <property type="match status" value="1"/>
</dbReference>
<feature type="domain" description="Peptidase M24 C-terminal" evidence="6">
    <location>
        <begin position="528"/>
        <end position="587"/>
    </location>
</feature>
<evidence type="ECO:0000259" key="6">
    <source>
        <dbReference type="Pfam" id="PF16188"/>
    </source>
</evidence>
<organism evidence="7 8">
    <name type="scientific">OM182 bacterium</name>
    <dbReference type="NCBI Taxonomy" id="2510334"/>
    <lineage>
        <taxon>Bacteria</taxon>
        <taxon>Pseudomonadati</taxon>
        <taxon>Pseudomonadota</taxon>
        <taxon>Gammaproteobacteria</taxon>
        <taxon>OMG group</taxon>
        <taxon>OM182 clade</taxon>
    </lineage>
</organism>
<comment type="similarity">
    <text evidence="1">Belongs to the peptidase M24B family.</text>
</comment>
<dbReference type="InterPro" id="IPR033740">
    <property type="entry name" value="Pept_M24B"/>
</dbReference>
<evidence type="ECO:0000259" key="4">
    <source>
        <dbReference type="Pfam" id="PF00557"/>
    </source>
</evidence>
<keyword evidence="7" id="KW-0031">Aminopeptidase</keyword>
<dbReference type="GO" id="GO:0046872">
    <property type="term" value="F:metal ion binding"/>
    <property type="evidence" value="ECO:0007669"/>
    <property type="project" value="UniProtKB-KW"/>
</dbReference>
<dbReference type="SUPFAM" id="SSF53092">
    <property type="entry name" value="Creatinase/prolidase N-terminal domain"/>
    <property type="match status" value="1"/>
</dbReference>
<dbReference type="Pfam" id="PF16188">
    <property type="entry name" value="Peptidase_M24_C"/>
    <property type="match status" value="1"/>
</dbReference>
<keyword evidence="2" id="KW-0479">Metal-binding</keyword>
<dbReference type="InterPro" id="IPR036005">
    <property type="entry name" value="Creatinase/aminopeptidase-like"/>
</dbReference>
<protein>
    <submittedName>
        <fullName evidence="7">Aminopeptidase P family protein</fullName>
    </submittedName>
</protein>
<evidence type="ECO:0000313" key="8">
    <source>
        <dbReference type="Proteomes" id="UP000316199"/>
    </source>
</evidence>
<sequence length="591" mass="65942">MHNIEERLILVRQQMADSGIQAIFVPTTDEYLGEYVPEQNQRLRWISGFSGSAGLVIILKKKAALFVDGRYTIQAKQQTSCDFYEHCHLSEKLPIDWLLENLQEGSVGVDSRLHSFNWYRTISNRCEAAGLSLIEIPSNPIDKNWTNRPTTKKAIITLLSEQYTGVHSQKKRELIGKEISKKGAEVALITQLDSIAWLLNIRGKDIPRLPVLLSTATLTTDGKMILFTDPSKIPDNFFEHVGTNVTIKKEDQIEATLSSFSKLKVLGDPGNTNAFTFLRCMEASATIIEDEDPVALTKAQKNPIELQGMRNCHVRDGSAVTRFLAWLEREVAEGKLHDEGILAEKLFSFRNDLDHFHDLSFDTISAAGPNSAICHYNHLNGTPAELSLGSLYLVDSGGQFSDGTTDITRTVAIGEPSNEQKRMFTLVLKGHIALSQAIFPKGTCGAQLDVLARQFLWQVGADYDHGTGHGVGCFLSVHEGPQRISKGIPSQALLPGMVLSNEPGFYQEDDFGIRCENLMAVCELENGMLAFETITFAPFDLSLIEIGLMTETEIAWLNQYHEKVQYKLSSCLNTEDNNWLMEATQRIKSKR</sequence>
<dbReference type="GO" id="GO:0005737">
    <property type="term" value="C:cytoplasm"/>
    <property type="evidence" value="ECO:0007669"/>
    <property type="project" value="UniProtKB-ARBA"/>
</dbReference>
<dbReference type="InterPro" id="IPR000994">
    <property type="entry name" value="Pept_M24"/>
</dbReference>
<proteinExistence type="inferred from homology"/>
<dbReference type="CDD" id="cd01085">
    <property type="entry name" value="APP"/>
    <property type="match status" value="1"/>
</dbReference>
<reference evidence="7 8" key="1">
    <citation type="submission" date="2019-02" db="EMBL/GenBank/DDBJ databases">
        <title>Prokaryotic population dynamics and viral predation in marine succession experiment using metagenomics: the confinement effect.</title>
        <authorList>
            <person name="Haro-Moreno J.M."/>
            <person name="Rodriguez-Valera F."/>
            <person name="Lopez-Perez M."/>
        </authorList>
    </citation>
    <scope>NUCLEOTIDE SEQUENCE [LARGE SCALE GENOMIC DNA]</scope>
    <source>
        <strain evidence="7">MED-G157</strain>
    </source>
</reference>
<dbReference type="EMBL" id="SHAG01000004">
    <property type="protein sequence ID" value="RZO77207.1"/>
    <property type="molecule type" value="Genomic_DNA"/>
</dbReference>
<gene>
    <name evidence="7" type="ORF">EVA68_02025</name>
</gene>
<dbReference type="Pfam" id="PF00557">
    <property type="entry name" value="Peptidase_M24"/>
    <property type="match status" value="1"/>
</dbReference>
<evidence type="ECO:0000256" key="2">
    <source>
        <dbReference type="ARBA" id="ARBA00022723"/>
    </source>
</evidence>
<dbReference type="Pfam" id="PF16189">
    <property type="entry name" value="Creatinase_N_2"/>
    <property type="match status" value="1"/>
</dbReference>
<dbReference type="Pfam" id="PF01321">
    <property type="entry name" value="Creatinase_N"/>
    <property type="match status" value="1"/>
</dbReference>
<dbReference type="GO" id="GO:0070006">
    <property type="term" value="F:metalloaminopeptidase activity"/>
    <property type="evidence" value="ECO:0007669"/>
    <property type="project" value="InterPro"/>
</dbReference>
<name>A0A520S408_9GAMM</name>
<feature type="domain" description="Creatinase N-terminal" evidence="5">
    <location>
        <begin position="9"/>
        <end position="129"/>
    </location>
</feature>
<dbReference type="Gene3D" id="3.90.230.10">
    <property type="entry name" value="Creatinase/methionine aminopeptidase superfamily"/>
    <property type="match status" value="1"/>
</dbReference>